<name>A0A7Z7FKX2_9BURK</name>
<keyword evidence="2" id="KW-1185">Reference proteome</keyword>
<protein>
    <submittedName>
        <fullName evidence="1">Uncharacterized protein</fullName>
    </submittedName>
</protein>
<evidence type="ECO:0000313" key="1">
    <source>
        <dbReference type="EMBL" id="SDI39112.1"/>
    </source>
</evidence>
<accession>A0A7Z7FKX2</accession>
<dbReference type="EMBL" id="FNDI01000016">
    <property type="protein sequence ID" value="SDI39112.1"/>
    <property type="molecule type" value="Genomic_DNA"/>
</dbReference>
<evidence type="ECO:0000313" key="2">
    <source>
        <dbReference type="Proteomes" id="UP000198900"/>
    </source>
</evidence>
<proteinExistence type="predicted"/>
<organism evidence="1 2">
    <name type="scientific">Paraburkholderia steynii</name>
    <dbReference type="NCBI Taxonomy" id="1245441"/>
    <lineage>
        <taxon>Bacteria</taxon>
        <taxon>Pseudomonadati</taxon>
        <taxon>Pseudomonadota</taxon>
        <taxon>Betaproteobacteria</taxon>
        <taxon>Burkholderiales</taxon>
        <taxon>Burkholderiaceae</taxon>
        <taxon>Paraburkholderia</taxon>
    </lineage>
</organism>
<reference evidence="1" key="1">
    <citation type="submission" date="2016-10" db="EMBL/GenBank/DDBJ databases">
        <authorList>
            <person name="Varghese N."/>
            <person name="Submissions S."/>
        </authorList>
    </citation>
    <scope>NUCLEOTIDE SEQUENCE [LARGE SCALE GENOMIC DNA]</scope>
    <source>
        <strain evidence="1">YR281</strain>
    </source>
</reference>
<dbReference type="Proteomes" id="UP000198900">
    <property type="component" value="Unassembled WGS sequence"/>
</dbReference>
<comment type="caution">
    <text evidence="1">The sequence shown here is derived from an EMBL/GenBank/DDBJ whole genome shotgun (WGS) entry which is preliminary data.</text>
</comment>
<sequence length="138" mass="15790">MAKLEIERRYWRNLSVDWYLVVNEGLNGFRALNLDWLFNYELLIRGNVRPQMDCVLRLLAAVRESHPEPAGTACRHFDKRYGSAAGAHVTALRFLFFAHILRGNLEGNKLINQPLASFEINHERALHRSPTVVGHAVA</sequence>
<dbReference type="AlphaFoldDB" id="A0A7Z7FKX2"/>
<gene>
    <name evidence="1" type="ORF">SAMN04487926_11640</name>
</gene>